<dbReference type="PANTHER" id="PTHR44196:SF1">
    <property type="entry name" value="DEHYDROGENASE_REDUCTASE SDR FAMILY MEMBER 7B"/>
    <property type="match status" value="1"/>
</dbReference>
<dbReference type="Proteomes" id="UP000664699">
    <property type="component" value="Unassembled WGS sequence"/>
</dbReference>
<dbReference type="Pfam" id="PF00106">
    <property type="entry name" value="adh_short"/>
    <property type="match status" value="1"/>
</dbReference>
<organism evidence="3 4">
    <name type="scientific">Agrobacterium burrii</name>
    <dbReference type="NCBI Taxonomy" id="2815339"/>
    <lineage>
        <taxon>Bacteria</taxon>
        <taxon>Pseudomonadati</taxon>
        <taxon>Pseudomonadota</taxon>
        <taxon>Alphaproteobacteria</taxon>
        <taxon>Hyphomicrobiales</taxon>
        <taxon>Rhizobiaceae</taxon>
        <taxon>Rhizobium/Agrobacterium group</taxon>
        <taxon>Agrobacterium</taxon>
        <taxon>Agrobacterium tumefaciens complex</taxon>
    </lineage>
</organism>
<name>A0ABS3ER46_9HYPH</name>
<comment type="caution">
    <text evidence="3">The sequence shown here is derived from an EMBL/GenBank/DDBJ whole genome shotgun (WGS) entry which is preliminary data.</text>
</comment>
<evidence type="ECO:0000313" key="4">
    <source>
        <dbReference type="Proteomes" id="UP000664699"/>
    </source>
</evidence>
<gene>
    <name evidence="3" type="ORF">JZX89_25085</name>
</gene>
<dbReference type="NCBIfam" id="NF005489">
    <property type="entry name" value="PRK07102.1"/>
    <property type="match status" value="1"/>
</dbReference>
<sequence>MTKPAVLIIGARSDIGNAVARKFAAEGYAIQLAARNSEGLDIEKRDIELRYGVEVTLHEFDALSIDTHEEFLNNLPRLPEIAISTIGLMGRQEESERNPIAASQVMRSNYEGPASILALLANRFEQRASGTLVGISSVAGERGRATNYVYGSAKAAFTAFLSGLRNRLAKRGVHVVTVLPGFVATKMTEGMDLPAALTADPKEVAVAIERAVLRKRNIVYVRPVWQLIMLIIRNIPERFFKVMKI</sequence>
<evidence type="ECO:0000256" key="1">
    <source>
        <dbReference type="ARBA" id="ARBA00006484"/>
    </source>
</evidence>
<accession>A0ABS3ER46</accession>
<reference evidence="3 4" key="1">
    <citation type="submission" date="2021-03" db="EMBL/GenBank/DDBJ databases">
        <title>Whole genome sequence of Agrobacterium sp. strain Rnr.</title>
        <authorList>
            <person name="Mafakheri H."/>
            <person name="Taghavi S.M."/>
            <person name="Nemanja K."/>
            <person name="Osdaghi E."/>
        </authorList>
    </citation>
    <scope>NUCLEOTIDE SEQUENCE [LARGE SCALE GENOMIC DNA]</scope>
    <source>
        <strain evidence="3 4">Rnr</strain>
    </source>
</reference>
<keyword evidence="2" id="KW-0560">Oxidoreductase</keyword>
<dbReference type="PANTHER" id="PTHR44196">
    <property type="entry name" value="DEHYDROGENASE/REDUCTASE SDR FAMILY MEMBER 7B"/>
    <property type="match status" value="1"/>
</dbReference>
<dbReference type="Gene3D" id="3.40.50.720">
    <property type="entry name" value="NAD(P)-binding Rossmann-like Domain"/>
    <property type="match status" value="1"/>
</dbReference>
<dbReference type="PRINTS" id="PR00081">
    <property type="entry name" value="GDHRDH"/>
</dbReference>
<evidence type="ECO:0000256" key="2">
    <source>
        <dbReference type="ARBA" id="ARBA00023002"/>
    </source>
</evidence>
<comment type="similarity">
    <text evidence="1">Belongs to the short-chain dehydrogenases/reductases (SDR) family.</text>
</comment>
<dbReference type="InterPro" id="IPR036291">
    <property type="entry name" value="NAD(P)-bd_dom_sf"/>
</dbReference>
<protein>
    <submittedName>
        <fullName evidence="3">SDR family oxidoreductase</fullName>
    </submittedName>
</protein>
<dbReference type="EMBL" id="JAFLNA010000017">
    <property type="protein sequence ID" value="MBO0134023.1"/>
    <property type="molecule type" value="Genomic_DNA"/>
</dbReference>
<evidence type="ECO:0000313" key="3">
    <source>
        <dbReference type="EMBL" id="MBO0134023.1"/>
    </source>
</evidence>
<proteinExistence type="inferred from homology"/>
<keyword evidence="4" id="KW-1185">Reference proteome</keyword>
<dbReference type="RefSeq" id="WP_153517166.1">
    <property type="nucleotide sequence ID" value="NZ_JAFLNA010000017.1"/>
</dbReference>
<dbReference type="InterPro" id="IPR002347">
    <property type="entry name" value="SDR_fam"/>
</dbReference>
<dbReference type="SUPFAM" id="SSF51735">
    <property type="entry name" value="NAD(P)-binding Rossmann-fold domains"/>
    <property type="match status" value="1"/>
</dbReference>